<proteinExistence type="predicted"/>
<comment type="caution">
    <text evidence="2">The sequence shown here is derived from an EMBL/GenBank/DDBJ whole genome shotgun (WGS) entry which is preliminary data.</text>
</comment>
<evidence type="ECO:0000256" key="1">
    <source>
        <dbReference type="SAM" id="MobiDB-lite"/>
    </source>
</evidence>
<dbReference type="AlphaFoldDB" id="A0ABD0LRK1"/>
<dbReference type="Proteomes" id="UP001519460">
    <property type="component" value="Unassembled WGS sequence"/>
</dbReference>
<evidence type="ECO:0000313" key="3">
    <source>
        <dbReference type="Proteomes" id="UP001519460"/>
    </source>
</evidence>
<protein>
    <submittedName>
        <fullName evidence="2">Uncharacterized protein</fullName>
    </submittedName>
</protein>
<feature type="region of interest" description="Disordered" evidence="1">
    <location>
        <begin position="59"/>
        <end position="90"/>
    </location>
</feature>
<keyword evidence="3" id="KW-1185">Reference proteome</keyword>
<reference evidence="2 3" key="1">
    <citation type="journal article" date="2023" name="Sci. Data">
        <title>Genome assembly of the Korean intertidal mud-creeper Batillaria attramentaria.</title>
        <authorList>
            <person name="Patra A.K."/>
            <person name="Ho P.T."/>
            <person name="Jun S."/>
            <person name="Lee S.J."/>
            <person name="Kim Y."/>
            <person name="Won Y.J."/>
        </authorList>
    </citation>
    <scope>NUCLEOTIDE SEQUENCE [LARGE SCALE GENOMIC DNA]</scope>
    <source>
        <strain evidence="2">Wonlab-2016</strain>
    </source>
</reference>
<sequence length="159" mass="17579">MCAGRGTRCRAYPYTPSPLTPSTPLLLTSLPPSRDSWPEVCDHFCGERGKASSLLAPAVHGTSRGQGSGHRARRPVWHLSEPPGAMQRPSDKWRNFPSDAEMSSVSQKPATCAQKPLYCPEYEDYNDVGLCDSDWAKYSNDMTATLIITVVHLWSFSSF</sequence>
<organism evidence="2 3">
    <name type="scientific">Batillaria attramentaria</name>
    <dbReference type="NCBI Taxonomy" id="370345"/>
    <lineage>
        <taxon>Eukaryota</taxon>
        <taxon>Metazoa</taxon>
        <taxon>Spiralia</taxon>
        <taxon>Lophotrochozoa</taxon>
        <taxon>Mollusca</taxon>
        <taxon>Gastropoda</taxon>
        <taxon>Caenogastropoda</taxon>
        <taxon>Sorbeoconcha</taxon>
        <taxon>Cerithioidea</taxon>
        <taxon>Batillariidae</taxon>
        <taxon>Batillaria</taxon>
    </lineage>
</organism>
<accession>A0ABD0LRK1</accession>
<gene>
    <name evidence="2" type="ORF">BaRGS_00006864</name>
</gene>
<evidence type="ECO:0000313" key="2">
    <source>
        <dbReference type="EMBL" id="KAK7501778.1"/>
    </source>
</evidence>
<dbReference type="EMBL" id="JACVVK020000029">
    <property type="protein sequence ID" value="KAK7501778.1"/>
    <property type="molecule type" value="Genomic_DNA"/>
</dbReference>
<name>A0ABD0LRK1_9CAEN</name>